<accession>A0ABD6CA51</accession>
<dbReference type="SUPFAM" id="SSF49777">
    <property type="entry name" value="PEBP-like"/>
    <property type="match status" value="1"/>
</dbReference>
<dbReference type="InterPro" id="IPR005247">
    <property type="entry name" value="YbhB_YbcL/LppC-like"/>
</dbReference>
<dbReference type="Gene3D" id="3.90.280.10">
    <property type="entry name" value="PEBP-like"/>
    <property type="match status" value="1"/>
</dbReference>
<feature type="region of interest" description="Disordered" evidence="1">
    <location>
        <begin position="77"/>
        <end position="106"/>
    </location>
</feature>
<dbReference type="AlphaFoldDB" id="A0ABD6CA51"/>
<dbReference type="RefSeq" id="WP_247374452.1">
    <property type="nucleotide sequence ID" value="NZ_JALLGV010000001.1"/>
</dbReference>
<dbReference type="GO" id="GO:0004860">
    <property type="term" value="F:protein kinase inhibitor activity"/>
    <property type="evidence" value="ECO:0007669"/>
    <property type="project" value="UniProtKB-KW"/>
</dbReference>
<dbReference type="InterPro" id="IPR008914">
    <property type="entry name" value="PEBP"/>
</dbReference>
<protein>
    <submittedName>
        <fullName evidence="2">YbhB/YbcL family Raf kinase inhibitor-like protein</fullName>
    </submittedName>
</protein>
<keyword evidence="2" id="KW-0649">Protein kinase inhibitor</keyword>
<proteinExistence type="predicted"/>
<dbReference type="InterPro" id="IPR036610">
    <property type="entry name" value="PEBP-like_sf"/>
</dbReference>
<dbReference type="NCBIfam" id="TIGR00481">
    <property type="entry name" value="YbhB/YbcL family Raf kinase inhibitor-like protein"/>
    <property type="match status" value="1"/>
</dbReference>
<evidence type="ECO:0000256" key="1">
    <source>
        <dbReference type="SAM" id="MobiDB-lite"/>
    </source>
</evidence>
<reference evidence="2 3" key="1">
    <citation type="journal article" date="2019" name="Int. J. Syst. Evol. Microbiol.">
        <title>The Global Catalogue of Microorganisms (GCM) 10K type strain sequencing project: providing services to taxonomists for standard genome sequencing and annotation.</title>
        <authorList>
            <consortium name="The Broad Institute Genomics Platform"/>
            <consortium name="The Broad Institute Genome Sequencing Center for Infectious Disease"/>
            <person name="Wu L."/>
            <person name="Ma J."/>
        </authorList>
    </citation>
    <scope>NUCLEOTIDE SEQUENCE [LARGE SCALE GENOMIC DNA]</scope>
    <source>
        <strain evidence="2 3">CGMCC 1.12125</strain>
    </source>
</reference>
<dbReference type="Pfam" id="PF01161">
    <property type="entry name" value="PBP"/>
    <property type="match status" value="1"/>
</dbReference>
<comment type="caution">
    <text evidence="2">The sequence shown here is derived from an EMBL/GenBank/DDBJ whole genome shotgun (WGS) entry which is preliminary data.</text>
</comment>
<dbReference type="CDD" id="cd00865">
    <property type="entry name" value="PEBP_bact_arch"/>
    <property type="match status" value="1"/>
</dbReference>
<organism evidence="2 3">
    <name type="scientific">Halorientalis brevis</name>
    <dbReference type="NCBI Taxonomy" id="1126241"/>
    <lineage>
        <taxon>Archaea</taxon>
        <taxon>Methanobacteriati</taxon>
        <taxon>Methanobacteriota</taxon>
        <taxon>Stenosarchaea group</taxon>
        <taxon>Halobacteria</taxon>
        <taxon>Halobacteriales</taxon>
        <taxon>Haloarculaceae</taxon>
        <taxon>Halorientalis</taxon>
    </lineage>
</organism>
<sequence length="154" mass="16882">MADLHLTSPAFGDGERIPDQYGYTAANVNPPLTIENVPEDAESLALIVDDPDAMEPAGKIWDHWLVWNVDPDTEALPEGWSPEETDAVEGQNDYGEHGYGGPNPPDREHTYRFMLYALDTRLDLSAAADKDALQDAMTGHVIADTRLEGTYAPS</sequence>
<evidence type="ECO:0000313" key="3">
    <source>
        <dbReference type="Proteomes" id="UP001597119"/>
    </source>
</evidence>
<dbReference type="Proteomes" id="UP001597119">
    <property type="component" value="Unassembled WGS sequence"/>
</dbReference>
<name>A0ABD6CA51_9EURY</name>
<dbReference type="EMBL" id="JBHUDJ010000003">
    <property type="protein sequence ID" value="MFD1587207.1"/>
    <property type="molecule type" value="Genomic_DNA"/>
</dbReference>
<keyword evidence="3" id="KW-1185">Reference proteome</keyword>
<evidence type="ECO:0000313" key="2">
    <source>
        <dbReference type="EMBL" id="MFD1587207.1"/>
    </source>
</evidence>
<dbReference type="PANTHER" id="PTHR30289:SF1">
    <property type="entry name" value="PEBP (PHOSPHATIDYLETHANOLAMINE-BINDING PROTEIN) FAMILY PROTEIN"/>
    <property type="match status" value="1"/>
</dbReference>
<dbReference type="PANTHER" id="PTHR30289">
    <property type="entry name" value="UNCHARACTERIZED PROTEIN YBCL-RELATED"/>
    <property type="match status" value="1"/>
</dbReference>
<feature type="compositionally biased region" description="Acidic residues" evidence="1">
    <location>
        <begin position="77"/>
        <end position="87"/>
    </location>
</feature>
<gene>
    <name evidence="2" type="ORF">ACFR9U_09445</name>
</gene>